<sequence length="404" mass="45002">MMYQLYQAQQDLMAPFRQFARGTGAVLRQFDTGRPETFALRQFTAVLELMGTAAVTHERPPFGFTTVRVGNEDVAVTEEVATATPFGRLLHFRKAVDIPQPKVLVVAPISGHFATLLRGTVQVLLPENDVYITDWINARDVPLSAGRFGLDEFVDHVIAFQEAIGPGGHVLAVCQPAVPVLAAVALMSEDRNPATPHSMTLMAGPIDTRILPTKVNALAQEHPIDWFEKNMIHTVPWRLQGGGRKVYPGVLQLSAFMSMNMNRHVTAHLEQFRNLVGGDSQLADAHRRFYDEYLAVMDLPAEFFLETVKSVFQDHDLAVGRMTHRGRPVRPETIRRTRLLTVEGERDDICAIGQTAAALDLCSNLPHTMKRNHLQIGAGHYGVFSGRRWANEVYPLVREIIAEA</sequence>
<dbReference type="PANTHER" id="PTHR36837">
    <property type="entry name" value="POLY(3-HYDROXYALKANOATE) POLYMERASE SUBUNIT PHAC"/>
    <property type="match status" value="1"/>
</dbReference>
<keyword evidence="3" id="KW-1185">Reference proteome</keyword>
<dbReference type="Proteomes" id="UP000188879">
    <property type="component" value="Unassembled WGS sequence"/>
</dbReference>
<dbReference type="PIRSF" id="PIRSF020818">
    <property type="entry name" value="PHB_depoly_PhaZ"/>
    <property type="match status" value="1"/>
</dbReference>
<organism evidence="2 3">
    <name type="scientific">Teichococcus deserti</name>
    <dbReference type="NCBI Taxonomy" id="1817963"/>
    <lineage>
        <taxon>Bacteria</taxon>
        <taxon>Pseudomonadati</taxon>
        <taxon>Pseudomonadota</taxon>
        <taxon>Alphaproteobacteria</taxon>
        <taxon>Acetobacterales</taxon>
        <taxon>Roseomonadaceae</taxon>
        <taxon>Roseomonas</taxon>
    </lineage>
</organism>
<dbReference type="InterPro" id="IPR009656">
    <property type="entry name" value="PHB_depo_C"/>
</dbReference>
<dbReference type="NCBIfam" id="TIGR01849">
    <property type="entry name" value="PHB_depoly_PhaZ"/>
    <property type="match status" value="1"/>
</dbReference>
<dbReference type="SUPFAM" id="SSF53474">
    <property type="entry name" value="alpha/beta-Hydrolases"/>
    <property type="match status" value="1"/>
</dbReference>
<dbReference type="RefSeq" id="WP_076956698.1">
    <property type="nucleotide sequence ID" value="NZ_MLCO01000055.1"/>
</dbReference>
<dbReference type="InterPro" id="IPR051321">
    <property type="entry name" value="PHA/PHB_synthase"/>
</dbReference>
<protein>
    <submittedName>
        <fullName evidence="2">Poly(3-hydroxybutyrate) depolymerase</fullName>
    </submittedName>
</protein>
<dbReference type="PANTHER" id="PTHR36837:SF4">
    <property type="entry name" value="BLR0908 PROTEIN"/>
    <property type="match status" value="1"/>
</dbReference>
<evidence type="ECO:0000313" key="2">
    <source>
        <dbReference type="EMBL" id="ONG56035.1"/>
    </source>
</evidence>
<dbReference type="OrthoDB" id="9774318at2"/>
<comment type="caution">
    <text evidence="2">The sequence shown here is derived from an EMBL/GenBank/DDBJ whole genome shotgun (WGS) entry which is preliminary data.</text>
</comment>
<name>A0A1V2H4R8_9PROT</name>
<reference evidence="2 3" key="1">
    <citation type="submission" date="2016-10" db="EMBL/GenBank/DDBJ databases">
        <title>Draft Genome sequence of Roseomonas sp. strain M3.</title>
        <authorList>
            <person name="Subhash Y."/>
            <person name="Lee S."/>
        </authorList>
    </citation>
    <scope>NUCLEOTIDE SEQUENCE [LARGE SCALE GENOMIC DNA]</scope>
    <source>
        <strain evidence="2 3">M3</strain>
    </source>
</reference>
<evidence type="ECO:0000313" key="3">
    <source>
        <dbReference type="Proteomes" id="UP000188879"/>
    </source>
</evidence>
<dbReference type="InterPro" id="IPR029058">
    <property type="entry name" value="AB_hydrolase_fold"/>
</dbReference>
<dbReference type="EMBL" id="MLCO01000055">
    <property type="protein sequence ID" value="ONG56035.1"/>
    <property type="molecule type" value="Genomic_DNA"/>
</dbReference>
<gene>
    <name evidence="2" type="ORF">BKE38_07190</name>
</gene>
<feature type="domain" description="PHB de-polymerase C-terminal" evidence="1">
    <location>
        <begin position="203"/>
        <end position="403"/>
    </location>
</feature>
<proteinExistence type="predicted"/>
<dbReference type="AlphaFoldDB" id="A0A1V2H4R8"/>
<accession>A0A1V2H4R8</accession>
<dbReference type="InterPro" id="IPR010915">
    <property type="entry name" value="PHB_depoly_PhaZ"/>
</dbReference>
<evidence type="ECO:0000259" key="1">
    <source>
        <dbReference type="Pfam" id="PF06850"/>
    </source>
</evidence>
<dbReference type="Pfam" id="PF06850">
    <property type="entry name" value="PHB_depo_C"/>
    <property type="match status" value="1"/>
</dbReference>